<sequence>MMFFKDGQPIIDTAYLQSPDIIPSLAIREDTLIPAPPGQDVMAACFDHWHQNYYHWITHTIPTLFHLKNSHYKDGLILPPLTAWQEDTIRLLGFDPSHSTRTKPGEQYAFHTVLYTDCVRGTADFSALTSSRRAYHTLAQTCPPPAHTTTSPHLFIERGQAPNRFIHNEPELAKALTEIGFTTVKPETLNIAEQIHLFSQARIVIGSLGAGMANLAWCKPGTIICELVPQQHINPCTLALAMQMQLHYWGEPIETGVEIASHVTPAQKGFDIPKIVQRAKEMIHYASSMK</sequence>
<keyword evidence="2" id="KW-0808">Transferase</keyword>
<dbReference type="Pfam" id="PF04577">
    <property type="entry name" value="Glyco_transf_61"/>
    <property type="match status" value="1"/>
</dbReference>
<dbReference type="InterPro" id="IPR007657">
    <property type="entry name" value="Glycosyltransferase_61"/>
</dbReference>
<gene>
    <name evidence="5" type="ORF">AA106556_0326</name>
</gene>
<evidence type="ECO:0000256" key="2">
    <source>
        <dbReference type="ARBA" id="ARBA00022679"/>
    </source>
</evidence>
<dbReference type="PANTHER" id="PTHR20961">
    <property type="entry name" value="GLYCOSYLTRANSFERASE"/>
    <property type="match status" value="1"/>
</dbReference>
<dbReference type="Proteomes" id="UP001062443">
    <property type="component" value="Unassembled WGS sequence"/>
</dbReference>
<evidence type="ECO:0000313" key="5">
    <source>
        <dbReference type="EMBL" id="GBR44143.1"/>
    </source>
</evidence>
<keyword evidence="3" id="KW-0325">Glycoprotein</keyword>
<evidence type="ECO:0000256" key="1">
    <source>
        <dbReference type="ARBA" id="ARBA00022676"/>
    </source>
</evidence>
<dbReference type="EMBL" id="BAQB01000003">
    <property type="protein sequence ID" value="GBR44143.1"/>
    <property type="molecule type" value="Genomic_DNA"/>
</dbReference>
<comment type="caution">
    <text evidence="5">The sequence shown here is derived from an EMBL/GenBank/DDBJ whole genome shotgun (WGS) entry which is preliminary data.</text>
</comment>
<reference evidence="5" key="1">
    <citation type="submission" date="2013-04" db="EMBL/GenBank/DDBJ databases">
        <title>The genome sequencing project of 58 acetic acid bacteria.</title>
        <authorList>
            <person name="Okamoto-Kainuma A."/>
            <person name="Ishikawa M."/>
            <person name="Umino S."/>
            <person name="Koizumi Y."/>
            <person name="Shiwa Y."/>
            <person name="Yoshikawa H."/>
            <person name="Matsutani M."/>
            <person name="Matsushita K."/>
        </authorList>
    </citation>
    <scope>NUCLEOTIDE SEQUENCE</scope>
    <source>
        <strain evidence="5">NBRC 106556</strain>
    </source>
</reference>
<keyword evidence="6" id="KW-1185">Reference proteome</keyword>
<name>A0ABQ0QGP2_9PROT</name>
<evidence type="ECO:0000313" key="6">
    <source>
        <dbReference type="Proteomes" id="UP001062443"/>
    </source>
</evidence>
<organism evidence="5 6">
    <name type="scientific">Neokomagataea tanensis NBRC 106556</name>
    <dbReference type="NCBI Taxonomy" id="1223519"/>
    <lineage>
        <taxon>Bacteria</taxon>
        <taxon>Pseudomonadati</taxon>
        <taxon>Pseudomonadota</taxon>
        <taxon>Alphaproteobacteria</taxon>
        <taxon>Acetobacterales</taxon>
        <taxon>Acetobacteraceae</taxon>
        <taxon>Neokomagataea</taxon>
    </lineage>
</organism>
<accession>A0ABQ0QGP2</accession>
<keyword evidence="1" id="KW-0328">Glycosyltransferase</keyword>
<proteinExistence type="predicted"/>
<protein>
    <submittedName>
        <fullName evidence="5">Capsular polysaccharide biosynthesis protein</fullName>
    </submittedName>
</protein>
<evidence type="ECO:0000256" key="3">
    <source>
        <dbReference type="ARBA" id="ARBA00023180"/>
    </source>
</evidence>
<feature type="domain" description="Glycosyltransferase 61 catalytic" evidence="4">
    <location>
        <begin position="53"/>
        <end position="225"/>
    </location>
</feature>
<evidence type="ECO:0000259" key="4">
    <source>
        <dbReference type="Pfam" id="PF04577"/>
    </source>
</evidence>
<dbReference type="InterPro" id="IPR049625">
    <property type="entry name" value="Glyco_transf_61_cat"/>
</dbReference>